<proteinExistence type="predicted"/>
<dbReference type="EMBL" id="CP001125">
    <property type="protein sequence ID" value="ACF88564.1"/>
    <property type="molecule type" value="Genomic_DNA"/>
</dbReference>
<dbReference type="AlphaFoldDB" id="A0A0U1RFD0"/>
<evidence type="ECO:0000313" key="1">
    <source>
        <dbReference type="EMBL" id="ACF88564.1"/>
    </source>
</evidence>
<keyword evidence="1" id="KW-0614">Plasmid</keyword>
<organism evidence="1 2">
    <name type="scientific">Salmonella schwarzengrund (strain CVM19633)</name>
    <dbReference type="NCBI Taxonomy" id="439843"/>
    <lineage>
        <taxon>Bacteria</taxon>
        <taxon>Pseudomonadati</taxon>
        <taxon>Pseudomonadota</taxon>
        <taxon>Gammaproteobacteria</taxon>
        <taxon>Enterobacterales</taxon>
        <taxon>Enterobacteriaceae</taxon>
        <taxon>Salmonella</taxon>
    </lineage>
</organism>
<evidence type="ECO:0000313" key="2">
    <source>
        <dbReference type="Proteomes" id="UP000001865"/>
    </source>
</evidence>
<geneLocation type="plasmid" evidence="1 2">
    <name>pCVM19633_110</name>
</geneLocation>
<dbReference type="NCBIfam" id="NF041423">
    <property type="entry name" value="MobC_subf"/>
    <property type="match status" value="1"/>
</dbReference>
<dbReference type="HOGENOM" id="CLU_097851_0_0_6"/>
<accession>A0A0U1RFD0</accession>
<dbReference type="KEGG" id="sew:SeSA_B0125"/>
<dbReference type="Proteomes" id="UP000001865">
    <property type="component" value="Plasmid pCVM19633_110"/>
</dbReference>
<reference evidence="1 2" key="1">
    <citation type="journal article" date="2011" name="J. Bacteriol.">
        <title>Comparative genomics of 28 Salmonella enterica isolates: evidence for CRISPR-mediated adaptive sublineage evolution.</title>
        <authorList>
            <person name="Fricke W.F."/>
            <person name="Mammel M.K."/>
            <person name="McDermott P.F."/>
            <person name="Tartera C."/>
            <person name="White D.G."/>
            <person name="Leclerc J.E."/>
            <person name="Ravel J."/>
            <person name="Cebula T.A."/>
        </authorList>
    </citation>
    <scope>NUCLEOTIDE SEQUENCE [LARGE SCALE GENOMIC DNA]</scope>
    <source>
        <strain evidence="1 2">CVM19633</strain>
        <plasmid evidence="1 2">pCVM19633_110</plasmid>
    </source>
</reference>
<sequence length="248" mass="28974">MLISSYQERYARSTEKIRVLLNFLKEETYSDFQIIKLLFDFKSDRPLYRLLEKVEKMGLIQKHVHESRASRISLWGITTDGLAVILTADDNIMPARFEPYRLTGWSLDHHLDNQLVRLTLEKNGATGWINGDRSTFLSQYSVKHRPDGLISLPDGRLIAVETERRIKTKARYQSIMASHLLAISDKKWRYAFYVAPDEAKKRALKIIFDSIASVIVKNQHVQLEAKHRDVFRFYTLDELKNLELDNYA</sequence>
<name>A0A0U1RFD0_SALSV</name>
<protein>
    <submittedName>
        <fullName evidence="1">Mobilization protein</fullName>
    </submittedName>
</protein>
<dbReference type="RefSeq" id="WP_000909125.1">
    <property type="nucleotide sequence ID" value="NC_011092.1"/>
</dbReference>
<gene>
    <name evidence="1" type="ordered locus">SeSA_B0125</name>
</gene>